<comment type="caution">
    <text evidence="3">The sequence shown here is derived from an EMBL/GenBank/DDBJ whole genome shotgun (WGS) entry which is preliminary data.</text>
</comment>
<organism evidence="3 4">
    <name type="scientific">Hwanghaeella grinnelliae</name>
    <dbReference type="NCBI Taxonomy" id="2500179"/>
    <lineage>
        <taxon>Bacteria</taxon>
        <taxon>Pseudomonadati</taxon>
        <taxon>Pseudomonadota</taxon>
        <taxon>Alphaproteobacteria</taxon>
        <taxon>Rhodospirillales</taxon>
        <taxon>Rhodospirillaceae</taxon>
        <taxon>Hwanghaeella</taxon>
    </lineage>
</organism>
<feature type="transmembrane region" description="Helical" evidence="1">
    <location>
        <begin position="250"/>
        <end position="266"/>
    </location>
</feature>
<keyword evidence="1" id="KW-1133">Transmembrane helix</keyword>
<dbReference type="Proteomes" id="UP000287447">
    <property type="component" value="Unassembled WGS sequence"/>
</dbReference>
<gene>
    <name evidence="3" type="ORF">EOI86_00800</name>
</gene>
<dbReference type="OrthoDB" id="9812899at2"/>
<proteinExistence type="predicted"/>
<evidence type="ECO:0000259" key="2">
    <source>
        <dbReference type="Pfam" id="PF00892"/>
    </source>
</evidence>
<accession>A0A437QTP9</accession>
<feature type="transmembrane region" description="Helical" evidence="1">
    <location>
        <begin position="12"/>
        <end position="31"/>
    </location>
</feature>
<evidence type="ECO:0000313" key="4">
    <source>
        <dbReference type="Proteomes" id="UP000287447"/>
    </source>
</evidence>
<dbReference type="RefSeq" id="WP_127763247.1">
    <property type="nucleotide sequence ID" value="NZ_SADE01000001.1"/>
</dbReference>
<dbReference type="PANTHER" id="PTHR22911:SF103">
    <property type="entry name" value="BLR2811 PROTEIN"/>
    <property type="match status" value="1"/>
</dbReference>
<keyword evidence="4" id="KW-1185">Reference proteome</keyword>
<feature type="transmembrane region" description="Helical" evidence="1">
    <location>
        <begin position="160"/>
        <end position="177"/>
    </location>
</feature>
<keyword evidence="1" id="KW-0472">Membrane</keyword>
<feature type="domain" description="EamA" evidence="2">
    <location>
        <begin position="13"/>
        <end position="150"/>
    </location>
</feature>
<feature type="transmembrane region" description="Helical" evidence="1">
    <location>
        <begin position="87"/>
        <end position="104"/>
    </location>
</feature>
<feature type="transmembrane region" description="Helical" evidence="1">
    <location>
        <begin position="272"/>
        <end position="291"/>
    </location>
</feature>
<reference evidence="4" key="1">
    <citation type="submission" date="2019-01" db="EMBL/GenBank/DDBJ databases">
        <title>Gri0909 isolated from a small marine red alga.</title>
        <authorList>
            <person name="Kim J."/>
            <person name="Jeong S.E."/>
            <person name="Jeon C.O."/>
        </authorList>
    </citation>
    <scope>NUCLEOTIDE SEQUENCE [LARGE SCALE GENOMIC DNA]</scope>
    <source>
        <strain evidence="4">Gri0909</strain>
    </source>
</reference>
<protein>
    <submittedName>
        <fullName evidence="3">DMT family transporter</fullName>
    </submittedName>
</protein>
<dbReference type="AlphaFoldDB" id="A0A437QTP9"/>
<dbReference type="EMBL" id="SADE01000001">
    <property type="protein sequence ID" value="RVU37874.1"/>
    <property type="molecule type" value="Genomic_DNA"/>
</dbReference>
<evidence type="ECO:0000313" key="3">
    <source>
        <dbReference type="EMBL" id="RVU37874.1"/>
    </source>
</evidence>
<feature type="domain" description="EamA" evidence="2">
    <location>
        <begin position="159"/>
        <end position="289"/>
    </location>
</feature>
<dbReference type="GO" id="GO:0016020">
    <property type="term" value="C:membrane"/>
    <property type="evidence" value="ECO:0007669"/>
    <property type="project" value="InterPro"/>
</dbReference>
<dbReference type="PANTHER" id="PTHR22911">
    <property type="entry name" value="ACYL-MALONYL CONDENSING ENZYME-RELATED"/>
    <property type="match status" value="1"/>
</dbReference>
<feature type="transmembrane region" description="Helical" evidence="1">
    <location>
        <begin position="218"/>
        <end position="238"/>
    </location>
</feature>
<keyword evidence="1" id="KW-0812">Transmembrane</keyword>
<feature type="transmembrane region" description="Helical" evidence="1">
    <location>
        <begin position="110"/>
        <end position="127"/>
    </location>
</feature>
<dbReference type="Pfam" id="PF00892">
    <property type="entry name" value="EamA"/>
    <property type="match status" value="2"/>
</dbReference>
<dbReference type="SUPFAM" id="SSF103481">
    <property type="entry name" value="Multidrug resistance efflux transporter EmrE"/>
    <property type="match status" value="2"/>
</dbReference>
<evidence type="ECO:0000256" key="1">
    <source>
        <dbReference type="SAM" id="Phobius"/>
    </source>
</evidence>
<feature type="transmembrane region" description="Helical" evidence="1">
    <location>
        <begin position="46"/>
        <end position="66"/>
    </location>
</feature>
<feature type="transmembrane region" description="Helical" evidence="1">
    <location>
        <begin position="136"/>
        <end position="154"/>
    </location>
</feature>
<sequence length="301" mass="32226">MTISNQSKDRPVRGIVLMMVSALFISGQEAIAKHLIGDGLPLSQVIWARYASHLALMLGFMLIFVLPRDGGSAFRSARPLAQVGRSMLLLIDTVLYFSALTFLSLVEVTAIMFIAPILVVLLARPLLGESLTARRLIAVAVGFSGVLIIVRPGFDGVSWPALLVIGAAVCVALFNLATRHMRSVDPSRVTMLYTALVGTVAASIWVPLEWVPPSLDQWGLMIAIGLLGGTAHGLLIVAHQDAPASTVAPFMYIQILWALGLGWMVFGDWPDIATAIGAAVIIAGGLIVLIGEARRNNRRSK</sequence>
<dbReference type="InterPro" id="IPR037185">
    <property type="entry name" value="EmrE-like"/>
</dbReference>
<dbReference type="InterPro" id="IPR000620">
    <property type="entry name" value="EamA_dom"/>
</dbReference>
<feature type="transmembrane region" description="Helical" evidence="1">
    <location>
        <begin position="189"/>
        <end position="206"/>
    </location>
</feature>
<name>A0A437QTP9_9PROT</name>